<proteinExistence type="predicted"/>
<dbReference type="GO" id="GO:0005524">
    <property type="term" value="F:ATP binding"/>
    <property type="evidence" value="ECO:0007669"/>
    <property type="project" value="UniProtKB-KW"/>
</dbReference>
<keyword evidence="3" id="KW-0347">Helicase</keyword>
<dbReference type="GO" id="GO:0003678">
    <property type="term" value="F:DNA helicase activity"/>
    <property type="evidence" value="ECO:0007669"/>
    <property type="project" value="TreeGrafter"/>
</dbReference>
<dbReference type="GO" id="GO:0016787">
    <property type="term" value="F:hydrolase activity"/>
    <property type="evidence" value="ECO:0007669"/>
    <property type="project" value="UniProtKB-KW"/>
</dbReference>
<sequence>MPNSVLKYIVDFFLNFEVLLSDTNVRTPTQNGKLTAAYKTLISKICEEVGYEIPWQNRGGVLVAEERIFAKTNNACPFDSPSEEKPWNFFDNTPITKLFIESESRMGKRKSPAYEDNHDQEDVLPVMVGFSQVLTLRQVEQSHDDCRLVGLSATLPNYQDVATFLCVKPDYLFYFDNSYRPVPLEQQYINVIEKKASKRFQAMNEVKKFDLKGLLPYEFAIHHAGMNRLDRTLVEGLFADKHIQVLFFTATLAWGVDLPAYTVIIKGTQIYNPEKGGWTELGALDVMQMLGGAGRLV</sequence>
<dbReference type="InterPro" id="IPR001650">
    <property type="entry name" value="Helicase_C-like"/>
</dbReference>
<dbReference type="Pfam" id="PF00271">
    <property type="entry name" value="Helicase_C"/>
    <property type="match status" value="1"/>
</dbReference>
<keyword evidence="4" id="KW-0067">ATP-binding</keyword>
<gene>
    <name evidence="6" type="ORF">CYNAS_LOCUS3127</name>
</gene>
<evidence type="ECO:0000256" key="3">
    <source>
        <dbReference type="ARBA" id="ARBA00022806"/>
    </source>
</evidence>
<keyword evidence="1" id="KW-0547">Nucleotide-binding</keyword>
<evidence type="ECO:0000256" key="4">
    <source>
        <dbReference type="ARBA" id="ARBA00022840"/>
    </source>
</evidence>
<evidence type="ECO:0000313" key="7">
    <source>
        <dbReference type="Proteomes" id="UP001176961"/>
    </source>
</evidence>
<keyword evidence="2" id="KW-0378">Hydrolase</keyword>
<reference evidence="6" key="1">
    <citation type="submission" date="2023-07" db="EMBL/GenBank/DDBJ databases">
        <authorList>
            <consortium name="CYATHOMIX"/>
        </authorList>
    </citation>
    <scope>NUCLEOTIDE SEQUENCE</scope>
    <source>
        <strain evidence="6">N/A</strain>
    </source>
</reference>
<evidence type="ECO:0000259" key="5">
    <source>
        <dbReference type="PROSITE" id="PS51194"/>
    </source>
</evidence>
<feature type="domain" description="Helicase C-terminal" evidence="5">
    <location>
        <begin position="183"/>
        <end position="297"/>
    </location>
</feature>
<organism evidence="6 7">
    <name type="scientific">Cylicocyclus nassatus</name>
    <name type="common">Nematode worm</name>
    <dbReference type="NCBI Taxonomy" id="53992"/>
    <lineage>
        <taxon>Eukaryota</taxon>
        <taxon>Metazoa</taxon>
        <taxon>Ecdysozoa</taxon>
        <taxon>Nematoda</taxon>
        <taxon>Chromadorea</taxon>
        <taxon>Rhabditida</taxon>
        <taxon>Rhabditina</taxon>
        <taxon>Rhabditomorpha</taxon>
        <taxon>Strongyloidea</taxon>
        <taxon>Strongylidae</taxon>
        <taxon>Cylicocyclus</taxon>
    </lineage>
</organism>
<dbReference type="SMART" id="SM00490">
    <property type="entry name" value="HELICc"/>
    <property type="match status" value="1"/>
</dbReference>
<evidence type="ECO:0000313" key="6">
    <source>
        <dbReference type="EMBL" id="CAJ0591144.1"/>
    </source>
</evidence>
<name>A0AA36GG95_CYLNA</name>
<dbReference type="SUPFAM" id="SSF52540">
    <property type="entry name" value="P-loop containing nucleoside triphosphate hydrolases"/>
    <property type="match status" value="1"/>
</dbReference>
<dbReference type="GO" id="GO:0005634">
    <property type="term" value="C:nucleus"/>
    <property type="evidence" value="ECO:0007669"/>
    <property type="project" value="TreeGrafter"/>
</dbReference>
<evidence type="ECO:0000256" key="2">
    <source>
        <dbReference type="ARBA" id="ARBA00022801"/>
    </source>
</evidence>
<keyword evidence="7" id="KW-1185">Reference proteome</keyword>
<dbReference type="PANTHER" id="PTHR47961">
    <property type="entry name" value="DNA POLYMERASE THETA, PUTATIVE (AFU_ORTHOLOGUE AFUA_1G05260)-RELATED"/>
    <property type="match status" value="1"/>
</dbReference>
<dbReference type="AlphaFoldDB" id="A0AA36GG95"/>
<evidence type="ECO:0000256" key="1">
    <source>
        <dbReference type="ARBA" id="ARBA00022741"/>
    </source>
</evidence>
<dbReference type="InterPro" id="IPR050474">
    <property type="entry name" value="Hel308_SKI2-like"/>
</dbReference>
<comment type="caution">
    <text evidence="6">The sequence shown here is derived from an EMBL/GenBank/DDBJ whole genome shotgun (WGS) entry which is preliminary data.</text>
</comment>
<dbReference type="Proteomes" id="UP001176961">
    <property type="component" value="Unassembled WGS sequence"/>
</dbReference>
<dbReference type="PANTHER" id="PTHR47961:SF4">
    <property type="entry name" value="ACTIVATING SIGNAL COINTEGRATOR 1 COMPLEX SUBUNIT 3"/>
    <property type="match status" value="1"/>
</dbReference>
<accession>A0AA36GG95</accession>
<protein>
    <recommendedName>
        <fullName evidence="5">Helicase C-terminal domain-containing protein</fullName>
    </recommendedName>
</protein>
<dbReference type="PROSITE" id="PS51194">
    <property type="entry name" value="HELICASE_CTER"/>
    <property type="match status" value="1"/>
</dbReference>
<dbReference type="GO" id="GO:0000712">
    <property type="term" value="P:resolution of meiotic recombination intermediates"/>
    <property type="evidence" value="ECO:0007669"/>
    <property type="project" value="TreeGrafter"/>
</dbReference>
<dbReference type="InterPro" id="IPR027417">
    <property type="entry name" value="P-loop_NTPase"/>
</dbReference>
<dbReference type="Gene3D" id="3.40.50.300">
    <property type="entry name" value="P-loop containing nucleotide triphosphate hydrolases"/>
    <property type="match status" value="3"/>
</dbReference>
<dbReference type="EMBL" id="CATQJL010000001">
    <property type="protein sequence ID" value="CAJ0591144.1"/>
    <property type="molecule type" value="Genomic_DNA"/>
</dbReference>
<dbReference type="CDD" id="cd18795">
    <property type="entry name" value="SF2_C_Ski2"/>
    <property type="match status" value="1"/>
</dbReference>